<dbReference type="InterPro" id="IPR032380">
    <property type="entry name" value="PNKP_ligase_dom"/>
</dbReference>
<evidence type="ECO:0000313" key="3">
    <source>
        <dbReference type="EMBL" id="KMO38103.1"/>
    </source>
</evidence>
<evidence type="ECO:0000259" key="1">
    <source>
        <dbReference type="Pfam" id="PF00149"/>
    </source>
</evidence>
<dbReference type="Pfam" id="PF13671">
    <property type="entry name" value="AAA_33"/>
    <property type="match status" value="1"/>
</dbReference>
<dbReference type="NCBIfam" id="TIGR04075">
    <property type="entry name" value="bacter_Pnkp"/>
    <property type="match status" value="1"/>
</dbReference>
<organism evidence="3 4">
    <name type="scientific">Methylobacterium aquaticum</name>
    <dbReference type="NCBI Taxonomy" id="270351"/>
    <lineage>
        <taxon>Bacteria</taxon>
        <taxon>Pseudomonadati</taxon>
        <taxon>Pseudomonadota</taxon>
        <taxon>Alphaproteobacteria</taxon>
        <taxon>Hyphomicrobiales</taxon>
        <taxon>Methylobacteriaceae</taxon>
        <taxon>Methylobacterium</taxon>
    </lineage>
</organism>
<dbReference type="EMBL" id="LABX01000049">
    <property type="protein sequence ID" value="KMO38103.1"/>
    <property type="molecule type" value="Genomic_DNA"/>
</dbReference>
<dbReference type="CDD" id="cd07423">
    <property type="entry name" value="MPP_Prp_like"/>
    <property type="match status" value="1"/>
</dbReference>
<dbReference type="PATRIC" id="fig|270351.6.peg.5985"/>
<evidence type="ECO:0000313" key="4">
    <source>
        <dbReference type="Proteomes" id="UP000035929"/>
    </source>
</evidence>
<dbReference type="InterPro" id="IPR027417">
    <property type="entry name" value="P-loop_NTPase"/>
</dbReference>
<accession>A0A0J6SXP9</accession>
<comment type="caution">
    <text evidence="3">The sequence shown here is derived from an EMBL/GenBank/DDBJ whole genome shotgun (WGS) entry which is preliminary data.</text>
</comment>
<dbReference type="InterPro" id="IPR024028">
    <property type="entry name" value="PNKP_bac"/>
</dbReference>
<reference evidence="3 4" key="1">
    <citation type="submission" date="2015-03" db="EMBL/GenBank/DDBJ databases">
        <title>Genome sequencing of Methylobacterium aquaticum DSM16371 type strain.</title>
        <authorList>
            <person name="Chaudhry V."/>
            <person name="Patil P.B."/>
        </authorList>
    </citation>
    <scope>NUCLEOTIDE SEQUENCE [LARGE SCALE GENOMIC DNA]</scope>
    <source>
        <strain evidence="3 4">DSM 16371</strain>
    </source>
</reference>
<evidence type="ECO:0000259" key="2">
    <source>
        <dbReference type="Pfam" id="PF16542"/>
    </source>
</evidence>
<name>A0A0J6SXP9_9HYPH</name>
<dbReference type="InterPro" id="IPR041780">
    <property type="entry name" value="MPP_PrpE-like"/>
</dbReference>
<dbReference type="Proteomes" id="UP000035929">
    <property type="component" value="Unassembled WGS sequence"/>
</dbReference>
<dbReference type="Pfam" id="PF00149">
    <property type="entry name" value="Metallophos"/>
    <property type="match status" value="1"/>
</dbReference>
<dbReference type="Gene3D" id="3.60.21.10">
    <property type="match status" value="1"/>
</dbReference>
<dbReference type="GO" id="GO:0016791">
    <property type="term" value="F:phosphatase activity"/>
    <property type="evidence" value="ECO:0007669"/>
    <property type="project" value="TreeGrafter"/>
</dbReference>
<feature type="domain" description="Calcineurin-like phosphoesterase" evidence="1">
    <location>
        <begin position="189"/>
        <end position="394"/>
    </location>
</feature>
<dbReference type="GO" id="GO:0005737">
    <property type="term" value="C:cytoplasm"/>
    <property type="evidence" value="ECO:0007669"/>
    <property type="project" value="TreeGrafter"/>
</dbReference>
<dbReference type="Gene3D" id="3.40.50.300">
    <property type="entry name" value="P-loop containing nucleotide triphosphate hydrolases"/>
    <property type="match status" value="1"/>
</dbReference>
<dbReference type="AlphaFoldDB" id="A0A0J6SXP9"/>
<dbReference type="Gene3D" id="3.30.470.30">
    <property type="entry name" value="DNA ligase/mRNA capping enzyme"/>
    <property type="match status" value="2"/>
</dbReference>
<sequence>MSRDDTTSTAVTVPDFALVVLIGASGSGKSTFARRHFRATEIISSDACRGIVADDENDQGATPDAFALLSAILDLRLKNRRLTVVDATNVRAEDRKRLVEIARRRHALSVAIVLDPGEEICRMRNASRPDRAFGPHVIRNQMAALRRGLRGLAREGFRQVHELRSEAEIAGVTLSRQRLWTDRRDEPGPFDIIGDVHGCADECGTLLERLGYAVARESRDGEPRYRVVPPPGRKAVFVGDIVDRGPRVADALRLVMDMVEDGHALCVMGNHEAKVEKWLGGRDVKVGHGLQASIDSLSAQSEAFRARARRFIGGLVSHVWLDAGRLAVAHAGIKAEMIGRASGAIRGFCLFGETTGEVDAFGLPVRLNWAAEYRGDTRVVYGHTPVTEAAWLNNTLCIDTGCVFGGRLTALRYPEMEIVAVPAAQVYAEPARPLGPAAGPGAEIASQAEADDLLDLSDVAGKRIVTTRLLPSVTIRDENNAAALEVMSRFAIDPKWLIYLPPTMSPCETAKEDGYLEHPREALDFYRREGVTQVVCEEKHMGSRALIVVCRDGDAARRRFGVAGGGLGAVYTRTGRAFFHDPQQQAEVLARTRAALDRSGLLADLDTDWVLLDAEIMPWSAKAQALIAGQYAPTAAAARIGLSAVADALRRAEARGAEIGDLKLHTAERLDRAKKFASVIRSYAWPVTRIDDLRIAPFHLLASEGRVHGDKPHSWHLGHLARLASADPLFRATATITVDPGNASEVEKAVAWWLDLTSGGGEGMVVKPADVIARGRRGITQPAVKCRGREYLRLIYGPDYDTPEHLARLRQRGLGAKRSLAFREFALGLEGLERFVAREPLRRVHECVFGVLALESEPVDPRL</sequence>
<dbReference type="SUPFAM" id="SSF52540">
    <property type="entry name" value="P-loop containing nucleoside triphosphate hydrolases"/>
    <property type="match status" value="1"/>
</dbReference>
<dbReference type="OrthoDB" id="9807890at2"/>
<dbReference type="InterPro" id="IPR050126">
    <property type="entry name" value="Ap4A_hydrolase"/>
</dbReference>
<dbReference type="InterPro" id="IPR029052">
    <property type="entry name" value="Metallo-depent_PP-like"/>
</dbReference>
<gene>
    <name evidence="3" type="ORF">VP06_06865</name>
</gene>
<dbReference type="InterPro" id="IPR004843">
    <property type="entry name" value="Calcineurin-like_PHP"/>
</dbReference>
<dbReference type="RefSeq" id="WP_048463081.1">
    <property type="nucleotide sequence ID" value="NZ_LABX01000049.1"/>
</dbReference>
<dbReference type="SUPFAM" id="SSF56091">
    <property type="entry name" value="DNA ligase/mRNA capping enzyme, catalytic domain"/>
    <property type="match status" value="1"/>
</dbReference>
<dbReference type="PANTHER" id="PTHR42850">
    <property type="entry name" value="METALLOPHOSPHOESTERASE"/>
    <property type="match status" value="1"/>
</dbReference>
<protein>
    <submittedName>
        <fullName evidence="3">Metallophosphoesterase</fullName>
    </submittedName>
</protein>
<dbReference type="SUPFAM" id="SSF56300">
    <property type="entry name" value="Metallo-dependent phosphatases"/>
    <property type="match status" value="1"/>
</dbReference>
<proteinExistence type="predicted"/>
<dbReference type="Pfam" id="PF16542">
    <property type="entry name" value="PNKP_ligase"/>
    <property type="match status" value="1"/>
</dbReference>
<feature type="domain" description="Polynucleotide kinase-phosphatase ligase" evidence="2">
    <location>
        <begin position="482"/>
        <end position="858"/>
    </location>
</feature>
<dbReference type="PANTHER" id="PTHR42850:SF7">
    <property type="entry name" value="BIS(5'-NUCLEOSYL)-TETRAPHOSPHATASE PRPE [ASYMMETRICAL]"/>
    <property type="match status" value="1"/>
</dbReference>